<proteinExistence type="predicted"/>
<dbReference type="EMBL" id="CM042057">
    <property type="protein sequence ID" value="KAI3692739.1"/>
    <property type="molecule type" value="Genomic_DNA"/>
</dbReference>
<name>A0ACB8Z666_ARCLA</name>
<evidence type="ECO:0000313" key="1">
    <source>
        <dbReference type="EMBL" id="KAI3692739.1"/>
    </source>
</evidence>
<dbReference type="Proteomes" id="UP001055879">
    <property type="component" value="Linkage Group LG11"/>
</dbReference>
<protein>
    <submittedName>
        <fullName evidence="1">Uncharacterized protein</fullName>
    </submittedName>
</protein>
<keyword evidence="2" id="KW-1185">Reference proteome</keyword>
<accession>A0ACB8Z666</accession>
<reference evidence="2" key="1">
    <citation type="journal article" date="2022" name="Mol. Ecol. Resour.">
        <title>The genomes of chicory, endive, great burdock and yacon provide insights into Asteraceae palaeo-polyploidization history and plant inulin production.</title>
        <authorList>
            <person name="Fan W."/>
            <person name="Wang S."/>
            <person name="Wang H."/>
            <person name="Wang A."/>
            <person name="Jiang F."/>
            <person name="Liu H."/>
            <person name="Zhao H."/>
            <person name="Xu D."/>
            <person name="Zhang Y."/>
        </authorList>
    </citation>
    <scope>NUCLEOTIDE SEQUENCE [LARGE SCALE GENOMIC DNA]</scope>
    <source>
        <strain evidence="2">cv. Niubang</strain>
    </source>
</reference>
<sequence>MFSIINRCLTARHTGVDNTNMHSLRLFHAIVYDLDVDYSIAIWTELYDKVLIKRTSKKPIFVRYQRFLQLIIKSMLRSNRDIPKRHNHEVGPEFGMRYLQKQKQSFNYSMAVPEALHIYVDPNSRSVTAYRESTGRPAPVAPSHDSILRIVESVRVQTTMRVLERGKERENYERGNVGGQSSRIEVEENANDGQNSETELDHAASFSSDSIPSATTDINDDDNANDDDDDDENIGHSFGFLNDNAMDIDDAETTIMNVVGDIRRTKGDIVENVENVRMSENV</sequence>
<organism evidence="1 2">
    <name type="scientific">Arctium lappa</name>
    <name type="common">Greater burdock</name>
    <name type="synonym">Lappa major</name>
    <dbReference type="NCBI Taxonomy" id="4217"/>
    <lineage>
        <taxon>Eukaryota</taxon>
        <taxon>Viridiplantae</taxon>
        <taxon>Streptophyta</taxon>
        <taxon>Embryophyta</taxon>
        <taxon>Tracheophyta</taxon>
        <taxon>Spermatophyta</taxon>
        <taxon>Magnoliopsida</taxon>
        <taxon>eudicotyledons</taxon>
        <taxon>Gunneridae</taxon>
        <taxon>Pentapetalae</taxon>
        <taxon>asterids</taxon>
        <taxon>campanulids</taxon>
        <taxon>Asterales</taxon>
        <taxon>Asteraceae</taxon>
        <taxon>Carduoideae</taxon>
        <taxon>Cardueae</taxon>
        <taxon>Arctiinae</taxon>
        <taxon>Arctium</taxon>
    </lineage>
</organism>
<gene>
    <name evidence="1" type="ORF">L6452_32561</name>
</gene>
<comment type="caution">
    <text evidence="1">The sequence shown here is derived from an EMBL/GenBank/DDBJ whole genome shotgun (WGS) entry which is preliminary data.</text>
</comment>
<evidence type="ECO:0000313" key="2">
    <source>
        <dbReference type="Proteomes" id="UP001055879"/>
    </source>
</evidence>
<reference evidence="1 2" key="2">
    <citation type="journal article" date="2022" name="Mol. Ecol. Resour.">
        <title>The genomes of chicory, endive, great burdock and yacon provide insights into Asteraceae paleo-polyploidization history and plant inulin production.</title>
        <authorList>
            <person name="Fan W."/>
            <person name="Wang S."/>
            <person name="Wang H."/>
            <person name="Wang A."/>
            <person name="Jiang F."/>
            <person name="Liu H."/>
            <person name="Zhao H."/>
            <person name="Xu D."/>
            <person name="Zhang Y."/>
        </authorList>
    </citation>
    <scope>NUCLEOTIDE SEQUENCE [LARGE SCALE GENOMIC DNA]</scope>
    <source>
        <strain evidence="2">cv. Niubang</strain>
    </source>
</reference>